<proteinExistence type="predicted"/>
<protein>
    <submittedName>
        <fullName evidence="1">Uncharacterized protein</fullName>
    </submittedName>
</protein>
<dbReference type="OrthoDB" id="2567404at2"/>
<sequence>MKGKIEKVSIESSYDGSHIRDFDAEASEAFVQELLRLAYVGFDAIYAKTKHANDDGRVFLRVHLQDGTSLRGVYYPDANAINPGAFGTEKLKEVIMSQVK</sequence>
<evidence type="ECO:0000313" key="2">
    <source>
        <dbReference type="Proteomes" id="UP000214746"/>
    </source>
</evidence>
<gene>
    <name evidence="1" type="ORF">CBW46_009285</name>
</gene>
<dbReference type="RefSeq" id="WP_089199743.1">
    <property type="nucleotide sequence ID" value="NZ_NHRJ02000004.1"/>
</dbReference>
<dbReference type="AlphaFoldDB" id="A0A2W1NPQ1"/>
<name>A0A2W1NPQ1_PAEXE</name>
<comment type="caution">
    <text evidence="1">The sequence shown here is derived from an EMBL/GenBank/DDBJ whole genome shotgun (WGS) entry which is preliminary data.</text>
</comment>
<reference evidence="1" key="1">
    <citation type="submission" date="2018-06" db="EMBL/GenBank/DDBJ databases">
        <title>Paenibacillus xerothermodurans sp. nov. an extremely dry heat resistant spore forming bacterium isolated from the soil of Cape Canaveral, Florida.</title>
        <authorList>
            <person name="Seuylemezian A."/>
            <person name="Kaur N."/>
            <person name="Patil P."/>
            <person name="Patil P."/>
            <person name="Mayilraj S."/>
            <person name="Vaishampayan P."/>
        </authorList>
    </citation>
    <scope>NUCLEOTIDE SEQUENCE [LARGE SCALE GENOMIC DNA]</scope>
    <source>
        <strain evidence="1">ATCC 27380</strain>
    </source>
</reference>
<organism evidence="1 2">
    <name type="scientific">Paenibacillus xerothermodurans</name>
    <dbReference type="NCBI Taxonomy" id="1977292"/>
    <lineage>
        <taxon>Bacteria</taxon>
        <taxon>Bacillati</taxon>
        <taxon>Bacillota</taxon>
        <taxon>Bacilli</taxon>
        <taxon>Bacillales</taxon>
        <taxon>Paenibacillaceae</taxon>
        <taxon>Paenibacillus</taxon>
    </lineage>
</organism>
<evidence type="ECO:0000313" key="1">
    <source>
        <dbReference type="EMBL" id="PZE20883.1"/>
    </source>
</evidence>
<dbReference type="EMBL" id="NHRJ02000004">
    <property type="protein sequence ID" value="PZE20883.1"/>
    <property type="molecule type" value="Genomic_DNA"/>
</dbReference>
<dbReference type="Proteomes" id="UP000214746">
    <property type="component" value="Unassembled WGS sequence"/>
</dbReference>
<accession>A0A2W1NPQ1</accession>
<keyword evidence="2" id="KW-1185">Reference proteome</keyword>